<dbReference type="PANTHER" id="PTHR14859">
    <property type="entry name" value="CALCOFLUOR WHITE HYPERSENSITIVE PROTEIN PRECURSOR"/>
    <property type="match status" value="1"/>
</dbReference>
<dbReference type="GO" id="GO:0016020">
    <property type="term" value="C:membrane"/>
    <property type="evidence" value="ECO:0007669"/>
    <property type="project" value="GOC"/>
</dbReference>
<keyword evidence="2" id="KW-0255">Endonuclease</keyword>
<evidence type="ECO:0000313" key="2">
    <source>
        <dbReference type="EMBL" id="SLN11553.1"/>
    </source>
</evidence>
<gene>
    <name evidence="2" type="ORF">PEL8287_00266</name>
</gene>
<dbReference type="Pfam" id="PF03372">
    <property type="entry name" value="Exo_endo_phos"/>
    <property type="match status" value="1"/>
</dbReference>
<dbReference type="SUPFAM" id="SSF56219">
    <property type="entry name" value="DNase I-like"/>
    <property type="match status" value="1"/>
</dbReference>
<dbReference type="GO" id="GO:0004519">
    <property type="term" value="F:endonuclease activity"/>
    <property type="evidence" value="ECO:0007669"/>
    <property type="project" value="UniProtKB-KW"/>
</dbReference>
<dbReference type="Proteomes" id="UP000193827">
    <property type="component" value="Unassembled WGS sequence"/>
</dbReference>
<dbReference type="InterPro" id="IPR005135">
    <property type="entry name" value="Endo/exonuclease/phosphatase"/>
</dbReference>
<dbReference type="EMBL" id="FWFL01000001">
    <property type="protein sequence ID" value="SLN11553.1"/>
    <property type="molecule type" value="Genomic_DNA"/>
</dbReference>
<keyword evidence="2" id="KW-0269">Exonuclease</keyword>
<dbReference type="RefSeq" id="WP_235862106.1">
    <property type="nucleotide sequence ID" value="NZ_FWFL01000001.1"/>
</dbReference>
<name>A0A1Y5R9I3_9RHOB</name>
<reference evidence="2 3" key="1">
    <citation type="submission" date="2017-03" db="EMBL/GenBank/DDBJ databases">
        <authorList>
            <person name="Afonso C.L."/>
            <person name="Miller P.J."/>
            <person name="Scott M.A."/>
            <person name="Spackman E."/>
            <person name="Goraichik I."/>
            <person name="Dimitrov K.M."/>
            <person name="Suarez D.L."/>
            <person name="Swayne D.E."/>
        </authorList>
    </citation>
    <scope>NUCLEOTIDE SEQUENCE [LARGE SCALE GENOMIC DNA]</scope>
    <source>
        <strain evidence="2 3">CECT 8287</strain>
    </source>
</reference>
<dbReference type="GO" id="GO:0004527">
    <property type="term" value="F:exonuclease activity"/>
    <property type="evidence" value="ECO:0007669"/>
    <property type="project" value="UniProtKB-KW"/>
</dbReference>
<dbReference type="InterPro" id="IPR036691">
    <property type="entry name" value="Endo/exonu/phosph_ase_sf"/>
</dbReference>
<evidence type="ECO:0000259" key="1">
    <source>
        <dbReference type="Pfam" id="PF03372"/>
    </source>
</evidence>
<feature type="domain" description="Endonuclease/exonuclease/phosphatase" evidence="1">
    <location>
        <begin position="21"/>
        <end position="234"/>
    </location>
</feature>
<keyword evidence="2" id="KW-0378">Hydrolase</keyword>
<dbReference type="PANTHER" id="PTHR14859:SF15">
    <property type="entry name" value="ENDONUCLEASE_EXONUCLEASE_PHOSPHATASE DOMAIN-CONTAINING PROTEIN"/>
    <property type="match status" value="1"/>
</dbReference>
<proteinExistence type="predicted"/>
<dbReference type="AlphaFoldDB" id="A0A1Y5R9I3"/>
<dbReference type="InterPro" id="IPR051916">
    <property type="entry name" value="GPI-anchor_lipid_remodeler"/>
</dbReference>
<protein>
    <submittedName>
        <fullName evidence="2">Endonuclease/Exonuclease/phosphatase family protein</fullName>
    </submittedName>
</protein>
<keyword evidence="2" id="KW-0540">Nuclease</keyword>
<accession>A0A1Y5R9I3</accession>
<dbReference type="GO" id="GO:0006506">
    <property type="term" value="P:GPI anchor biosynthetic process"/>
    <property type="evidence" value="ECO:0007669"/>
    <property type="project" value="TreeGrafter"/>
</dbReference>
<evidence type="ECO:0000313" key="3">
    <source>
        <dbReference type="Proteomes" id="UP000193827"/>
    </source>
</evidence>
<keyword evidence="3" id="KW-1185">Reference proteome</keyword>
<organism evidence="2 3">
    <name type="scientific">Roseovarius litorisediminis</name>
    <dbReference type="NCBI Taxonomy" id="1312363"/>
    <lineage>
        <taxon>Bacteria</taxon>
        <taxon>Pseudomonadati</taxon>
        <taxon>Pseudomonadota</taxon>
        <taxon>Alphaproteobacteria</taxon>
        <taxon>Rhodobacterales</taxon>
        <taxon>Roseobacteraceae</taxon>
        <taxon>Roseovarius</taxon>
    </lineage>
</organism>
<sequence length="248" mass="26598">MKPSDILCYYPTMTATTVRIASYNLQKCVGLDLRRRPDRSLKVINALNAQVMVLQEADKRLPPRPAALPHDMIAADGWQVLPFGAPGGSLGWHGNAMLVRPGIKMTATAHIDLPGLEPRGAIRAELETPIGPLRVVGLHLGLIQRYRLLQVAAIMRALERLPDCPTVLAGDFNDWSNGAALDATAQGVAFIRGAPSFPALRPVALLDRFALSPELQALASGSHSAQPAHIASDHLPVWVDLARSLAAG</sequence>
<dbReference type="Gene3D" id="3.60.10.10">
    <property type="entry name" value="Endonuclease/exonuclease/phosphatase"/>
    <property type="match status" value="1"/>
</dbReference>